<dbReference type="GO" id="GO:0015344">
    <property type="term" value="F:siderophore uptake transmembrane transporter activity"/>
    <property type="evidence" value="ECO:0007669"/>
    <property type="project" value="TreeGrafter"/>
</dbReference>
<feature type="domain" description="TonB-dependent receptor plug" evidence="8">
    <location>
        <begin position="144"/>
        <end position="247"/>
    </location>
</feature>
<dbReference type="InterPro" id="IPR008969">
    <property type="entry name" value="CarboxyPept-like_regulatory"/>
</dbReference>
<dbReference type="Pfam" id="PF13620">
    <property type="entry name" value="CarboxypepD_reg"/>
    <property type="match status" value="1"/>
</dbReference>
<dbReference type="Gene3D" id="2.60.40.1120">
    <property type="entry name" value="Carboxypeptidase-like, regulatory domain"/>
    <property type="match status" value="1"/>
</dbReference>
<feature type="chain" id="PRO_5041290125" evidence="7">
    <location>
        <begin position="30"/>
        <end position="1097"/>
    </location>
</feature>
<dbReference type="Gene3D" id="2.170.130.10">
    <property type="entry name" value="TonB-dependent receptor, plug domain"/>
    <property type="match status" value="1"/>
</dbReference>
<evidence type="ECO:0000313" key="11">
    <source>
        <dbReference type="Proteomes" id="UP001161325"/>
    </source>
</evidence>
<keyword evidence="7" id="KW-0732">Signal</keyword>
<evidence type="ECO:0000256" key="4">
    <source>
        <dbReference type="ARBA" id="ARBA00022692"/>
    </source>
</evidence>
<dbReference type="GO" id="GO:0044718">
    <property type="term" value="P:siderophore transmembrane transport"/>
    <property type="evidence" value="ECO:0007669"/>
    <property type="project" value="TreeGrafter"/>
</dbReference>
<evidence type="ECO:0000256" key="7">
    <source>
        <dbReference type="SAM" id="SignalP"/>
    </source>
</evidence>
<dbReference type="PANTHER" id="PTHR30069:SF46">
    <property type="entry name" value="OAR PROTEIN"/>
    <property type="match status" value="1"/>
</dbReference>
<dbReference type="Pfam" id="PF25183">
    <property type="entry name" value="OMP_b-brl_4"/>
    <property type="match status" value="1"/>
</dbReference>
<keyword evidence="2" id="KW-0813">Transport</keyword>
<dbReference type="EMBL" id="BRXS01000005">
    <property type="protein sequence ID" value="GLC27069.1"/>
    <property type="molecule type" value="Genomic_DNA"/>
</dbReference>
<reference evidence="10" key="1">
    <citation type="submission" date="2022-08" db="EMBL/GenBank/DDBJ databases">
        <title>Draft genome sequencing of Roseisolibacter agri AW1220.</title>
        <authorList>
            <person name="Tobiishi Y."/>
            <person name="Tonouchi A."/>
        </authorList>
    </citation>
    <scope>NUCLEOTIDE SEQUENCE</scope>
    <source>
        <strain evidence="10">AW1220</strain>
    </source>
</reference>
<keyword evidence="5" id="KW-0472">Membrane</keyword>
<dbReference type="SUPFAM" id="SSF49464">
    <property type="entry name" value="Carboxypeptidase regulatory domain-like"/>
    <property type="match status" value="1"/>
</dbReference>
<dbReference type="InterPro" id="IPR037066">
    <property type="entry name" value="Plug_dom_sf"/>
</dbReference>
<dbReference type="InterPro" id="IPR057601">
    <property type="entry name" value="Oar-like_b-barrel"/>
</dbReference>
<dbReference type="Gene3D" id="2.40.170.20">
    <property type="entry name" value="TonB-dependent receptor, beta-barrel domain"/>
    <property type="match status" value="1"/>
</dbReference>
<dbReference type="InterPro" id="IPR036942">
    <property type="entry name" value="Beta-barrel_TonB_sf"/>
</dbReference>
<organism evidence="10 11">
    <name type="scientific">Roseisolibacter agri</name>
    <dbReference type="NCBI Taxonomy" id="2014610"/>
    <lineage>
        <taxon>Bacteria</taxon>
        <taxon>Pseudomonadati</taxon>
        <taxon>Gemmatimonadota</taxon>
        <taxon>Gemmatimonadia</taxon>
        <taxon>Gemmatimonadales</taxon>
        <taxon>Gemmatimonadaceae</taxon>
        <taxon>Roseisolibacter</taxon>
    </lineage>
</organism>
<keyword evidence="4" id="KW-0812">Transmembrane</keyword>
<sequence length="1097" mass="118034">MFSQTTRRVLSGAARAVLLLTAAAIPARAQQATTTGAVRGVVTNDAGAPVQAATVVATDAESGVRRGTQTDAQGRYQIPFLNPGRYVVRAQMIGYRPVERPAVRIGLGQVERIDFTLATSATQLSAVSVVAEQTPLVETQKTGASARIDERQIATLPTNGRNFKDLVVLTPGVSDVSGGGAGGGQSIGGGRTAASNLLMDGVNNNEQFFGGDARGGDRAPFSYSIEAVKEIQVITAGYDVERGNFTGGTVNAVTKSGTNRFSGAIFDYARQDKLGGLPITARDFNGNKPLDFSSQQYGIALGGPIVKDRAHFFVTADQQRRREPRPVFDASAGTFSVGSPAFRFAQDTLARILQVARDSLGYDLASEVGAFRQEVNETALFGRVDWQLGERHTLSVRDNFVSFEQKNDRVNTAPSGAGDFLSNGGPYKTTTNSIVGSLTSLFAVGLSNELRAQYAYEDKPRPSNPSGQFGVPLPQVTISGIGSAGRTGTTSVIFGADPVLHSNLLETKTFEFIDNLRWTRGAHTYKLGVNVNRVHVFNDFFLNSLGTFTYNSLTAFVQNRPTSFTRALPFIENGVSLGNPIAEFTAWDGAVYAQDEWQVTPKLFVQYGVRYDGSYYPDAARANPDVAAAFPGLRTDKTPTDGNNVAPRVGFTFDPGANGRQVIRGGTGLFFGRTPFVFMGNVLSNTGRSQLSLNCTATGTVPRPNFSAYAQNPASIPTTCVGGGTAAAGTPTVNVFSDDFQQSYAWKSNLGYDREIARGWRAGVEAVYSMTRDNYLVTDANLVATPRFVADGHIPVFVDAATITASNGAINRRNSRVNPAFDNVFVQNSRGRADSFQGIASLTGRIARAYVTAAYTYDNTRDNGSVSCCIAGGDLFANTRVAGNPNDVDAQRGPADFSRTHTIVVSPSVELPWGFNLSAIYRGFSGRPYTPRYQFDVNGDGQANDRVYVPTVAEIASLNLPADAALRTGTPAQVLERLIGENDCLREARGRFVGRNACRNPWQNVLDARVAKKFRTVGTQNIELVADFFNVLNGIDRDWGRRLEVASADAVLLAPSGFSATTQKFAYRVNENFGTATPSQFTLTQQFQMQLGLRYSF</sequence>
<evidence type="ECO:0000256" key="2">
    <source>
        <dbReference type="ARBA" id="ARBA00022448"/>
    </source>
</evidence>
<proteinExistence type="predicted"/>
<evidence type="ECO:0000313" key="10">
    <source>
        <dbReference type="EMBL" id="GLC27069.1"/>
    </source>
</evidence>
<name>A0AA37Q689_9BACT</name>
<keyword evidence="3" id="KW-1134">Transmembrane beta strand</keyword>
<dbReference type="AlphaFoldDB" id="A0AA37Q689"/>
<feature type="domain" description="TonB-dependent transporter Oar-like beta-barrel" evidence="9">
    <location>
        <begin position="253"/>
        <end position="1033"/>
    </location>
</feature>
<evidence type="ECO:0000256" key="5">
    <source>
        <dbReference type="ARBA" id="ARBA00023136"/>
    </source>
</evidence>
<dbReference type="PANTHER" id="PTHR30069">
    <property type="entry name" value="TONB-DEPENDENT OUTER MEMBRANE RECEPTOR"/>
    <property type="match status" value="1"/>
</dbReference>
<keyword evidence="6" id="KW-0998">Cell outer membrane</keyword>
<keyword evidence="11" id="KW-1185">Reference proteome</keyword>
<evidence type="ECO:0000256" key="1">
    <source>
        <dbReference type="ARBA" id="ARBA00004571"/>
    </source>
</evidence>
<evidence type="ECO:0000259" key="8">
    <source>
        <dbReference type="Pfam" id="PF07715"/>
    </source>
</evidence>
<evidence type="ECO:0000256" key="3">
    <source>
        <dbReference type="ARBA" id="ARBA00022452"/>
    </source>
</evidence>
<protein>
    <submittedName>
        <fullName evidence="10">Cell envelope biogenesis protein OmpA</fullName>
    </submittedName>
</protein>
<dbReference type="SUPFAM" id="SSF56935">
    <property type="entry name" value="Porins"/>
    <property type="match status" value="1"/>
</dbReference>
<dbReference type="Proteomes" id="UP001161325">
    <property type="component" value="Unassembled WGS sequence"/>
</dbReference>
<dbReference type="InterPro" id="IPR012910">
    <property type="entry name" value="Plug_dom"/>
</dbReference>
<dbReference type="RefSeq" id="WP_284351515.1">
    <property type="nucleotide sequence ID" value="NZ_BRXS01000005.1"/>
</dbReference>
<evidence type="ECO:0000256" key="6">
    <source>
        <dbReference type="ARBA" id="ARBA00023237"/>
    </source>
</evidence>
<feature type="signal peptide" evidence="7">
    <location>
        <begin position="1"/>
        <end position="29"/>
    </location>
</feature>
<dbReference type="GO" id="GO:0009279">
    <property type="term" value="C:cell outer membrane"/>
    <property type="evidence" value="ECO:0007669"/>
    <property type="project" value="UniProtKB-SubCell"/>
</dbReference>
<gene>
    <name evidence="10" type="ORF">rosag_35820</name>
</gene>
<dbReference type="InterPro" id="IPR039426">
    <property type="entry name" value="TonB-dep_rcpt-like"/>
</dbReference>
<evidence type="ECO:0000259" key="9">
    <source>
        <dbReference type="Pfam" id="PF25183"/>
    </source>
</evidence>
<comment type="caution">
    <text evidence="10">The sequence shown here is derived from an EMBL/GenBank/DDBJ whole genome shotgun (WGS) entry which is preliminary data.</text>
</comment>
<comment type="subcellular location">
    <subcellularLocation>
        <location evidence="1">Cell outer membrane</location>
        <topology evidence="1">Multi-pass membrane protein</topology>
    </subcellularLocation>
</comment>
<dbReference type="Pfam" id="PF07715">
    <property type="entry name" value="Plug"/>
    <property type="match status" value="1"/>
</dbReference>
<accession>A0AA37Q689</accession>